<gene>
    <name evidence="4" type="ORF">ABZV61_37485</name>
</gene>
<dbReference type="InterPro" id="IPR013656">
    <property type="entry name" value="PAS_4"/>
</dbReference>
<dbReference type="InterPro" id="IPR036457">
    <property type="entry name" value="PPM-type-like_dom_sf"/>
</dbReference>
<dbReference type="Gene3D" id="3.30.565.10">
    <property type="entry name" value="Histidine kinase-like ATPase, C-terminal domain"/>
    <property type="match status" value="1"/>
</dbReference>
<dbReference type="InterPro" id="IPR036890">
    <property type="entry name" value="HATPase_C_sf"/>
</dbReference>
<dbReference type="RefSeq" id="WP_356671534.1">
    <property type="nucleotide sequence ID" value="NZ_JBEXEF010000047.1"/>
</dbReference>
<dbReference type="SMART" id="SM00091">
    <property type="entry name" value="PAS"/>
    <property type="match status" value="2"/>
</dbReference>
<sequence>MAEQLLMDEAGAARLRMIIEAGAELRGSDLLNFALEHAVTEAGGLGGMVHVRGPGGRGLLLMASSGLVRTVAQDWEEIEEHGGTAPARAVTDGVSVWTPAADDDGGGASDVSAAEPGTQGDSPDSAHESAPGDTVGHHPHGAAPWSPTSALPEGSGLLAVPLLTPGGTAGALSVLTVGKGQPTLWQRGAVEVLAAWAALRLRDQWTGSDRTESGRLREQPPGSGLPKEPSAALLRQALEALKMGSWEWDLDTGEQIWDESTLAILGLEGESSKQTFETWTQLVHADDLPWLLVDIEQAIRNRRVSAVEYRICRPDGTAGWVSARGRVLPGEDGRPARMVGTVWDTTGSRIARDSVSRALLHMSEAFFAVDSGWRITFVNVEAERFLGASHDLLGRILWDGLAEIGVDAMELGLEAAYRQAAESGTPGGFDVRWPTNRRWYHMRLVPVPDGLTVYATDVTEIRSQEAETATAQRVSADRTARITELTSALAEALTMQDVVNATAERVMAPFGASGLVFHLIEDEMVRVAGAVGYPQPFLDGVDGVPVSDITPVDEVHRTRMPAFIDSAEEYVERYPDRVDSPAAINKSAWAFLPLIVSGRFTGCCVISFTEPRHLSGEERALLITLSGLMAQAIERARLFDAEHTRAQELQRGLLPEVLPTLPAVAAAARYLPANEGVEVGGDWYDVIPLSGARVALVIGDVMGHGLSQAATMGRLRTAVHTLADLDFAPDELLNRLNDVVNDLGDDFYATCLYAVYDPVTRTCTFGSAGHPPPAIVHPDGTTEFLTRPPDPPLGAALPPFETTEAVLEEGSLLVFYTDGLIESATRDIDRGMSHLTKALATAAAAVQDQDEAASLERLCDDILAELLPGQQLTDDAALLVARTRAIPAESIAGWVLSDGPIAAQEARNHVRDQLADWQLDELAMTAELLVSELVGNAVRYGRSPIGLRLLRAEGLICEVSDGSLTTPRIRHATETDEGGRGLQLVAALAQRWGARYTATGKCIWTEQPVP</sequence>
<dbReference type="InterPro" id="IPR001932">
    <property type="entry name" value="PPM-type_phosphatase-like_dom"/>
</dbReference>
<dbReference type="Pfam" id="PF07228">
    <property type="entry name" value="SpoIIE"/>
    <property type="match status" value="1"/>
</dbReference>
<dbReference type="Pfam" id="PF13185">
    <property type="entry name" value="GAF_2"/>
    <property type="match status" value="1"/>
</dbReference>
<dbReference type="InterPro" id="IPR052016">
    <property type="entry name" value="Bact_Sigma-Reg"/>
</dbReference>
<dbReference type="InterPro" id="IPR003594">
    <property type="entry name" value="HATPase_dom"/>
</dbReference>
<comment type="caution">
    <text evidence="4">The sequence shown here is derived from an EMBL/GenBank/DDBJ whole genome shotgun (WGS) entry which is preliminary data.</text>
</comment>
<dbReference type="PANTHER" id="PTHR43156">
    <property type="entry name" value="STAGE II SPORULATION PROTEIN E-RELATED"/>
    <property type="match status" value="1"/>
</dbReference>
<feature type="region of interest" description="Disordered" evidence="2">
    <location>
        <begin position="97"/>
        <end position="150"/>
    </location>
</feature>
<name>A0ABV2UKE9_9ACTN</name>
<dbReference type="Gene3D" id="3.30.450.20">
    <property type="entry name" value="PAS domain"/>
    <property type="match status" value="2"/>
</dbReference>
<keyword evidence="5" id="KW-1185">Reference proteome</keyword>
<feature type="domain" description="PAC" evidence="3">
    <location>
        <begin position="305"/>
        <end position="357"/>
    </location>
</feature>
<dbReference type="Proteomes" id="UP001550044">
    <property type="component" value="Unassembled WGS sequence"/>
</dbReference>
<evidence type="ECO:0000256" key="1">
    <source>
        <dbReference type="ARBA" id="ARBA00022801"/>
    </source>
</evidence>
<dbReference type="SUPFAM" id="SSF55781">
    <property type="entry name" value="GAF domain-like"/>
    <property type="match status" value="1"/>
</dbReference>
<dbReference type="Pfam" id="PF13581">
    <property type="entry name" value="HATPase_c_2"/>
    <property type="match status" value="1"/>
</dbReference>
<dbReference type="InterPro" id="IPR003018">
    <property type="entry name" value="GAF"/>
</dbReference>
<dbReference type="InterPro" id="IPR001610">
    <property type="entry name" value="PAC"/>
</dbReference>
<dbReference type="InterPro" id="IPR013655">
    <property type="entry name" value="PAS_fold_3"/>
</dbReference>
<dbReference type="CDD" id="cd00130">
    <property type="entry name" value="PAS"/>
    <property type="match status" value="2"/>
</dbReference>
<feature type="compositionally biased region" description="Basic and acidic residues" evidence="2">
    <location>
        <begin position="209"/>
        <end position="218"/>
    </location>
</feature>
<organism evidence="4 5">
    <name type="scientific">Streptomyces sp. 900116325</name>
    <dbReference type="NCBI Taxonomy" id="3154295"/>
    <lineage>
        <taxon>Bacteria</taxon>
        <taxon>Bacillati</taxon>
        <taxon>Actinomycetota</taxon>
        <taxon>Actinomycetes</taxon>
        <taxon>Kitasatosporales</taxon>
        <taxon>Streptomycetaceae</taxon>
        <taxon>Streptomyces</taxon>
    </lineage>
</organism>
<dbReference type="CDD" id="cd16936">
    <property type="entry name" value="HATPase_RsbW-like"/>
    <property type="match status" value="1"/>
</dbReference>
<evidence type="ECO:0000256" key="2">
    <source>
        <dbReference type="SAM" id="MobiDB-lite"/>
    </source>
</evidence>
<keyword evidence="1" id="KW-0378">Hydrolase</keyword>
<dbReference type="Pfam" id="PF08447">
    <property type="entry name" value="PAS_3"/>
    <property type="match status" value="1"/>
</dbReference>
<dbReference type="InterPro" id="IPR029016">
    <property type="entry name" value="GAF-like_dom_sf"/>
</dbReference>
<dbReference type="InterPro" id="IPR035965">
    <property type="entry name" value="PAS-like_dom_sf"/>
</dbReference>
<dbReference type="SMART" id="SM00086">
    <property type="entry name" value="PAC"/>
    <property type="match status" value="1"/>
</dbReference>
<dbReference type="SUPFAM" id="SSF55785">
    <property type="entry name" value="PYP-like sensor domain (PAS domain)"/>
    <property type="match status" value="2"/>
</dbReference>
<dbReference type="Gene3D" id="2.10.70.100">
    <property type="match status" value="1"/>
</dbReference>
<dbReference type="SMART" id="SM00331">
    <property type="entry name" value="PP2C_SIG"/>
    <property type="match status" value="1"/>
</dbReference>
<protein>
    <submittedName>
        <fullName evidence="4">SpoIIE family protein phosphatase</fullName>
    </submittedName>
</protein>
<dbReference type="InterPro" id="IPR000700">
    <property type="entry name" value="PAS-assoc_C"/>
</dbReference>
<dbReference type="PANTHER" id="PTHR43156:SF2">
    <property type="entry name" value="STAGE II SPORULATION PROTEIN E"/>
    <property type="match status" value="1"/>
</dbReference>
<evidence type="ECO:0000313" key="4">
    <source>
        <dbReference type="EMBL" id="MET8438318.1"/>
    </source>
</evidence>
<dbReference type="Gene3D" id="3.30.450.40">
    <property type="match status" value="1"/>
</dbReference>
<evidence type="ECO:0000259" key="3">
    <source>
        <dbReference type="PROSITE" id="PS50113"/>
    </source>
</evidence>
<dbReference type="Gene3D" id="3.60.40.10">
    <property type="entry name" value="PPM-type phosphatase domain"/>
    <property type="match status" value="1"/>
</dbReference>
<dbReference type="EMBL" id="JBEXIP010000056">
    <property type="protein sequence ID" value="MET8438318.1"/>
    <property type="molecule type" value="Genomic_DNA"/>
</dbReference>
<evidence type="ECO:0000313" key="5">
    <source>
        <dbReference type="Proteomes" id="UP001550044"/>
    </source>
</evidence>
<proteinExistence type="predicted"/>
<feature type="region of interest" description="Disordered" evidence="2">
    <location>
        <begin position="208"/>
        <end position="229"/>
    </location>
</feature>
<dbReference type="InterPro" id="IPR000014">
    <property type="entry name" value="PAS"/>
</dbReference>
<reference evidence="4 5" key="1">
    <citation type="submission" date="2024-06" db="EMBL/GenBank/DDBJ databases">
        <title>The Natural Products Discovery Center: Release of the First 8490 Sequenced Strains for Exploring Actinobacteria Biosynthetic Diversity.</title>
        <authorList>
            <person name="Kalkreuter E."/>
            <person name="Kautsar S.A."/>
            <person name="Yang D."/>
            <person name="Bader C.D."/>
            <person name="Teijaro C.N."/>
            <person name="Fluegel L."/>
            <person name="Davis C.M."/>
            <person name="Simpson J.R."/>
            <person name="Lauterbach L."/>
            <person name="Steele A.D."/>
            <person name="Gui C."/>
            <person name="Meng S."/>
            <person name="Li G."/>
            <person name="Viehrig K."/>
            <person name="Ye F."/>
            <person name="Su P."/>
            <person name="Kiefer A.F."/>
            <person name="Nichols A."/>
            <person name="Cepeda A.J."/>
            <person name="Yan W."/>
            <person name="Fan B."/>
            <person name="Jiang Y."/>
            <person name="Adhikari A."/>
            <person name="Zheng C.-J."/>
            <person name="Schuster L."/>
            <person name="Cowan T.M."/>
            <person name="Smanski M.J."/>
            <person name="Chevrette M.G."/>
            <person name="De Carvalho L.P.S."/>
            <person name="Shen B."/>
        </authorList>
    </citation>
    <scope>NUCLEOTIDE SEQUENCE [LARGE SCALE GENOMIC DNA]</scope>
    <source>
        <strain evidence="4 5">NPDC005137</strain>
    </source>
</reference>
<dbReference type="PROSITE" id="PS50113">
    <property type="entry name" value="PAC"/>
    <property type="match status" value="1"/>
</dbReference>
<accession>A0ABV2UKE9</accession>
<dbReference type="SUPFAM" id="SSF81606">
    <property type="entry name" value="PP2C-like"/>
    <property type="match status" value="1"/>
</dbReference>
<dbReference type="Pfam" id="PF08448">
    <property type="entry name" value="PAS_4"/>
    <property type="match status" value="1"/>
</dbReference>